<dbReference type="STRING" id="1177755.A7A08_01098"/>
<feature type="domain" description="Autotransporter" evidence="2">
    <location>
        <begin position="939"/>
        <end position="1221"/>
    </location>
</feature>
<dbReference type="PATRIC" id="fig|1177755.3.peg.1101"/>
<dbReference type="SMART" id="SM00869">
    <property type="entry name" value="Autotransporter"/>
    <property type="match status" value="1"/>
</dbReference>
<dbReference type="GO" id="GO:0019867">
    <property type="term" value="C:outer membrane"/>
    <property type="evidence" value="ECO:0007669"/>
    <property type="project" value="InterPro"/>
</dbReference>
<keyword evidence="4" id="KW-1185">Reference proteome</keyword>
<keyword evidence="1" id="KW-0732">Signal</keyword>
<dbReference type="InterPro" id="IPR012332">
    <property type="entry name" value="Autotransporter_pectin_lyase_C"/>
</dbReference>
<organism evidence="3 4">
    <name type="scientific">Methyloligella halotolerans</name>
    <dbReference type="NCBI Taxonomy" id="1177755"/>
    <lineage>
        <taxon>Bacteria</taxon>
        <taxon>Pseudomonadati</taxon>
        <taxon>Pseudomonadota</taxon>
        <taxon>Alphaproteobacteria</taxon>
        <taxon>Hyphomicrobiales</taxon>
        <taxon>Hyphomicrobiaceae</taxon>
        <taxon>Methyloligella</taxon>
    </lineage>
</organism>
<dbReference type="InterPro" id="IPR036709">
    <property type="entry name" value="Autotransporte_beta_dom_sf"/>
</dbReference>
<evidence type="ECO:0000313" key="3">
    <source>
        <dbReference type="EMBL" id="ODA67930.1"/>
    </source>
</evidence>
<comment type="caution">
    <text evidence="3">The sequence shown here is derived from an EMBL/GenBank/DDBJ whole genome shotgun (WGS) entry which is preliminary data.</text>
</comment>
<gene>
    <name evidence="3" type="ORF">A7A08_01098</name>
</gene>
<protein>
    <recommendedName>
        <fullName evidence="2">Autotransporter domain-containing protein</fullName>
    </recommendedName>
</protein>
<evidence type="ECO:0000259" key="2">
    <source>
        <dbReference type="PROSITE" id="PS51208"/>
    </source>
</evidence>
<evidence type="ECO:0000313" key="4">
    <source>
        <dbReference type="Proteomes" id="UP000095087"/>
    </source>
</evidence>
<accession>A0A1E2S0K5</accession>
<proteinExistence type="predicted"/>
<feature type="signal peptide" evidence="1">
    <location>
        <begin position="1"/>
        <end position="36"/>
    </location>
</feature>
<dbReference type="Proteomes" id="UP000095087">
    <property type="component" value="Unassembled WGS sequence"/>
</dbReference>
<dbReference type="PROSITE" id="PS51208">
    <property type="entry name" value="AUTOTRANSPORTER"/>
    <property type="match status" value="1"/>
</dbReference>
<name>A0A1E2S0K5_9HYPH</name>
<dbReference type="SUPFAM" id="SSF103515">
    <property type="entry name" value="Autotransporter"/>
    <property type="match status" value="1"/>
</dbReference>
<dbReference type="OrthoDB" id="6053567at2"/>
<evidence type="ECO:0000256" key="1">
    <source>
        <dbReference type="SAM" id="SignalP"/>
    </source>
</evidence>
<dbReference type="InterPro" id="IPR043990">
    <property type="entry name" value="AC_1"/>
</dbReference>
<dbReference type="Pfam" id="PF18883">
    <property type="entry name" value="AC_1"/>
    <property type="match status" value="1"/>
</dbReference>
<dbReference type="NCBIfam" id="TIGR01414">
    <property type="entry name" value="autotrans_barl"/>
    <property type="match status" value="1"/>
</dbReference>
<sequence>MRKMQGASGSGCRKLVAGCLSIAVLAAAQLSTAAPAAANTIIFIDDSIDIEIAARFNAFKRFNTLNATILNNGPVHSLSRVIANASVSPITLFSRQRILHQQGTLQDNDVLVINSGAIDPAIAINAQITNQNNIEFLSFADDSNIDAGIATVSLGQRLTHYQDHLLANAVIVRNSGALTAGQTGIAAGITNRNFSQFFTDALNNNTHLGALTVDLEQSITVRQRSRIANVLSVTNRGAIDAGANGIQAEILNSNIALFRNRASTRNVSNGIIGRNLSQSLTRTNRTEIGNAIAIDNTGDIDAGTIGIGAAIETSDLPELQNTTFDSNSNTEDLSRNISQSLDIGQAHEIGSALVIQNAGDVKAGGAALAAEIANNDIDRIENTFRSAHINDNSGNAGRGLTQSLAYDQSNLIDNAAVISNSGALSSGGGYAIAVSVENTDFGLIANRTDQTNQNSGNTARNLTQTSSSSQYNGITNLVAIENTGAIRAGQGGIAVAVETDNILLSNIADITNANSGGSVGGNLAQSIDLEQTNAVETSVLISNTGKIDAGQIGIAAEIENGGMRLTNDATLTLSNAASVSGSASQSLNVAQTNRVTSEIVIANSGEVNGGRRGIYAAIEEPSLATTNTVTPSTSLSGATVNTSAQNVVEASIDIENTGSITADNLFAIETEGASTTIYNHGGGTITGYVNLSDKADRFENGPGGTFFARRTSDFGAGNDIFVNQSGGVVQAAMDRTTREATSLINLDRVVNRGEITIVDGGTGDVLTLSADRGGDGVTYIGQGGAKLGMDVFLNDDGSSRDKLMIEGTVLGRTRLVVNNTNLNSGVFNPDGIPIIFATGKTPDALGFHMDEPVDAGFFDYDLFFVPTGSGYWELKSFAGGGARMLPQLMTAAQDAFHITNQTWFDRSADLRVLLHRQQSGAHAQAGQNYGYGAGDPGADQPFVPALWVKGGGAWMEQEDSDTARAYGRTYEYNLNRDLNVADMQIGLDFGTENVLSDGDMVIFGLLGGVNLGELDYHAINREFDLKGGEFGAYATYLKGNLFVDTLLKGQYLSYDANGARGFPDSFDSISWGGRTDAGYRFGGYSRGLFVEPLATLALAWTDLEDLSNGGNTVDFKDNESVRGRLGLRVGTTYEVWENTIVEPFVIGSYWKDFTDSNETTLVSVGQTFDFYDSVADGWGEVSAGLNLFNPDANTAVFAKADFIFGDEVDGVAGRTGIRVNW</sequence>
<feature type="chain" id="PRO_5009116585" description="Autotransporter domain-containing protein" evidence="1">
    <location>
        <begin position="37"/>
        <end position="1221"/>
    </location>
</feature>
<reference evidence="3 4" key="1">
    <citation type="submission" date="2016-07" db="EMBL/GenBank/DDBJ databases">
        <title>Draft genome sequence of Methyloligella halotolerans C2T (VKM B-2706T=CCUG 61687T=DSM 25045T), a halotolerant polyhydroxybutyrate accumulating methylotroph.</title>
        <authorList>
            <person name="Vasilenko O.V."/>
            <person name="Doronina N.V."/>
            <person name="Poroshina M.N."/>
            <person name="Tarlachkov S.V."/>
            <person name="Trotsenko Y.A."/>
        </authorList>
    </citation>
    <scope>NUCLEOTIDE SEQUENCE [LARGE SCALE GENOMIC DNA]</scope>
    <source>
        <strain evidence="3 4">VKM B-2706</strain>
    </source>
</reference>
<dbReference type="InterPro" id="IPR006315">
    <property type="entry name" value="OM_autotransptr_brl_dom"/>
</dbReference>
<dbReference type="EMBL" id="MASI01000002">
    <property type="protein sequence ID" value="ODA67930.1"/>
    <property type="molecule type" value="Genomic_DNA"/>
</dbReference>
<dbReference type="Gene3D" id="2.160.20.20">
    <property type="match status" value="1"/>
</dbReference>
<dbReference type="Gene3D" id="2.40.128.130">
    <property type="entry name" value="Autotransporter beta-domain"/>
    <property type="match status" value="1"/>
</dbReference>
<dbReference type="AlphaFoldDB" id="A0A1E2S0K5"/>
<dbReference type="InterPro" id="IPR005546">
    <property type="entry name" value="Autotransporte_beta"/>
</dbReference>